<evidence type="ECO:0000313" key="1">
    <source>
        <dbReference type="EMBL" id="UWZ35865.1"/>
    </source>
</evidence>
<dbReference type="PANTHER" id="PTHR46082">
    <property type="entry name" value="ATP/GTP-BINDING PROTEIN-RELATED"/>
    <property type="match status" value="1"/>
</dbReference>
<dbReference type="Pfam" id="PF13424">
    <property type="entry name" value="TPR_12"/>
    <property type="match status" value="1"/>
</dbReference>
<dbReference type="RefSeq" id="WP_260725212.1">
    <property type="nucleotide sequence ID" value="NZ_BAAABS010000051.1"/>
</dbReference>
<name>A0ABY5Z487_9ACTN</name>
<dbReference type="Pfam" id="PF13374">
    <property type="entry name" value="TPR_10"/>
    <property type="match status" value="2"/>
</dbReference>
<dbReference type="EMBL" id="CP073721">
    <property type="protein sequence ID" value="UWZ35865.1"/>
    <property type="molecule type" value="Genomic_DNA"/>
</dbReference>
<proteinExistence type="predicted"/>
<dbReference type="SUPFAM" id="SSF48452">
    <property type="entry name" value="TPR-like"/>
    <property type="match status" value="2"/>
</dbReference>
<dbReference type="Proteomes" id="UP001058271">
    <property type="component" value="Chromosome"/>
</dbReference>
<reference evidence="1" key="1">
    <citation type="submission" date="2021-04" db="EMBL/GenBank/DDBJ databases">
        <title>Biosynthetic gene clusters of Dactylosporangioum roseum.</title>
        <authorList>
            <person name="Hartkoorn R.C."/>
            <person name="Beaudoing E."/>
            <person name="Hot D."/>
            <person name="Moureu S."/>
        </authorList>
    </citation>
    <scope>NUCLEOTIDE SEQUENCE</scope>
    <source>
        <strain evidence="1">NRRL B-16295</strain>
    </source>
</reference>
<accession>A0ABY5Z487</accession>
<dbReference type="InterPro" id="IPR053137">
    <property type="entry name" value="NLR-like"/>
</dbReference>
<dbReference type="PANTHER" id="PTHR46082:SF6">
    <property type="entry name" value="AAA+ ATPASE DOMAIN-CONTAINING PROTEIN-RELATED"/>
    <property type="match status" value="1"/>
</dbReference>
<sequence>MVLAFVAAGALGGVAPVLMNIWLPAAVASIAGAVLAAIGGVIAARSSAALDRRTAEVRAVTAHAWVDNGGRFPLVRDVTDPVHIGVHPAASAAGAAGSAPAVPTGNSVPPFVPRDAMRTLCESLEQGGFVLVLGESTAGKSRLAFEAMRSTLPDHTLVVPTSREALQHVVSPVLEAKRCVVWLDDLERYLGPTGLTSQMVTRLIGQGNRQVVLLATMRTQEHAKHSARSQEFAGELEREFARVGRDTIRMARPILLERRWSATELQRARNYTDDSRIADALLHADRFGVAEYIAAGPQLLMDWRDAWSPGAHPRGAAIVAAAVDVRRAGLHRPISADLLFELHTPYLEARGGSVLRPESLEEALRWATQALHATSSLLIPAGGNRYIAFDYLADALQRDVDADPVPEHVWRAVVREATPPEAYDVGIAALQQGNRDYTRASLQSALDPSGAYSAEALAYSLGESGQPTQVKQLFAELVNGRERMYGKSHPYTLAARHSYAYWVGAAGDPKSAADLFRALARDREQLGGRDDPAVLATRHSLAYWVGEAGDPSTAARMFEEVVAERRRVLGPDDPGTLAARHSLAYWVGEAGDEHEAVRQLRAVVADQTRVLGAEHPHTMSSRHDLARRIGQAGDPRTALAEIEHVYAIRLRLHGPDHVYTLAALHSKARWTGEAGDPKTAVALFRQVVDGRRRLQGDDHPDTLYASYRLGMWVGKAGDPEEAVRILQDVAERQSRSLALTHLDIVRSRLELARYGAATGRADDAVRQLEELVESIDPAATGSPEMAEVKRLLERLR</sequence>
<evidence type="ECO:0000313" key="2">
    <source>
        <dbReference type="Proteomes" id="UP001058271"/>
    </source>
</evidence>
<dbReference type="Gene3D" id="1.25.40.10">
    <property type="entry name" value="Tetratricopeptide repeat domain"/>
    <property type="match status" value="2"/>
</dbReference>
<protein>
    <submittedName>
        <fullName evidence="1">Tetratricopeptide repeat protein</fullName>
    </submittedName>
</protein>
<gene>
    <name evidence="1" type="ORF">Drose_33035</name>
</gene>
<keyword evidence="2" id="KW-1185">Reference proteome</keyword>
<organism evidence="1 2">
    <name type="scientific">Dactylosporangium roseum</name>
    <dbReference type="NCBI Taxonomy" id="47989"/>
    <lineage>
        <taxon>Bacteria</taxon>
        <taxon>Bacillati</taxon>
        <taxon>Actinomycetota</taxon>
        <taxon>Actinomycetes</taxon>
        <taxon>Micromonosporales</taxon>
        <taxon>Micromonosporaceae</taxon>
        <taxon>Dactylosporangium</taxon>
    </lineage>
</organism>
<dbReference type="InterPro" id="IPR011990">
    <property type="entry name" value="TPR-like_helical_dom_sf"/>
</dbReference>